<keyword evidence="1" id="KW-1133">Transmembrane helix</keyword>
<dbReference type="AlphaFoldDB" id="A0A218W6D1"/>
<keyword evidence="1" id="KW-0812">Transmembrane</keyword>
<proteinExistence type="predicted"/>
<comment type="caution">
    <text evidence="2">The sequence shown here is derived from an EMBL/GenBank/DDBJ whole genome shotgun (WGS) entry which is preliminary data.</text>
</comment>
<protein>
    <submittedName>
        <fullName evidence="2">Uncharacterized protein</fullName>
    </submittedName>
</protein>
<sequence length="94" mass="9359">MLTVAATTAAPAIQAPHTLQGVLPVSYTSAILAPSTVMTVLAPAILVLPLGFSTSIPLTTAPPVSLGPSELTFIPAPVPFVSPPASFVLTGVLA</sequence>
<feature type="transmembrane region" description="Helical" evidence="1">
    <location>
        <begin position="31"/>
        <end position="52"/>
    </location>
</feature>
<reference evidence="3" key="1">
    <citation type="journal article" date="2017" name="Plant J.">
        <title>The pomegranate (Punica granatum L.) genome and the genomics of punicalagin biosynthesis.</title>
        <authorList>
            <person name="Qin G."/>
            <person name="Xu C."/>
            <person name="Ming R."/>
            <person name="Tang H."/>
            <person name="Guyot R."/>
            <person name="Kramer E.M."/>
            <person name="Hu Y."/>
            <person name="Yi X."/>
            <person name="Qi Y."/>
            <person name="Xu X."/>
            <person name="Gao Z."/>
            <person name="Pan H."/>
            <person name="Jian J."/>
            <person name="Tian Y."/>
            <person name="Yue Z."/>
            <person name="Xu Y."/>
        </authorList>
    </citation>
    <scope>NUCLEOTIDE SEQUENCE [LARGE SCALE GENOMIC DNA]</scope>
    <source>
        <strain evidence="3">cv. Dabenzi</strain>
    </source>
</reference>
<keyword evidence="1" id="KW-0472">Membrane</keyword>
<name>A0A218W6D1_PUNGR</name>
<evidence type="ECO:0000313" key="2">
    <source>
        <dbReference type="EMBL" id="OWM68093.1"/>
    </source>
</evidence>
<gene>
    <name evidence="2" type="ORF">CDL15_Pgr016293</name>
</gene>
<evidence type="ECO:0000256" key="1">
    <source>
        <dbReference type="SAM" id="Phobius"/>
    </source>
</evidence>
<dbReference type="Proteomes" id="UP000197138">
    <property type="component" value="Unassembled WGS sequence"/>
</dbReference>
<dbReference type="EMBL" id="MTKT01005171">
    <property type="protein sequence ID" value="OWM68093.1"/>
    <property type="molecule type" value="Genomic_DNA"/>
</dbReference>
<organism evidence="2 3">
    <name type="scientific">Punica granatum</name>
    <name type="common">Pomegranate</name>
    <dbReference type="NCBI Taxonomy" id="22663"/>
    <lineage>
        <taxon>Eukaryota</taxon>
        <taxon>Viridiplantae</taxon>
        <taxon>Streptophyta</taxon>
        <taxon>Embryophyta</taxon>
        <taxon>Tracheophyta</taxon>
        <taxon>Spermatophyta</taxon>
        <taxon>Magnoliopsida</taxon>
        <taxon>eudicotyledons</taxon>
        <taxon>Gunneridae</taxon>
        <taxon>Pentapetalae</taxon>
        <taxon>rosids</taxon>
        <taxon>malvids</taxon>
        <taxon>Myrtales</taxon>
        <taxon>Lythraceae</taxon>
        <taxon>Punica</taxon>
    </lineage>
</organism>
<accession>A0A218W6D1</accession>
<evidence type="ECO:0000313" key="3">
    <source>
        <dbReference type="Proteomes" id="UP000197138"/>
    </source>
</evidence>